<evidence type="ECO:0000313" key="15">
    <source>
        <dbReference type="Proteomes" id="UP000030755"/>
    </source>
</evidence>
<dbReference type="InterPro" id="IPR011009">
    <property type="entry name" value="Kinase-like_dom_sf"/>
</dbReference>
<evidence type="ECO:0000256" key="1">
    <source>
        <dbReference type="ARBA" id="ARBA00004123"/>
    </source>
</evidence>
<dbReference type="STRING" id="988480.A0A075ARW1"/>
<protein>
    <submittedName>
        <fullName evidence="14">Pkinase-domain-containing protein</fullName>
    </submittedName>
    <submittedName>
        <fullName evidence="13">Protein kinase, catalytic domain-containing protein</fullName>
    </submittedName>
</protein>
<evidence type="ECO:0000256" key="11">
    <source>
        <dbReference type="SAM" id="MobiDB-lite"/>
    </source>
</evidence>
<evidence type="ECO:0000256" key="2">
    <source>
        <dbReference type="ARBA" id="ARBA00006485"/>
    </source>
</evidence>
<dbReference type="Proteomes" id="UP000281549">
    <property type="component" value="Unassembled WGS sequence"/>
</dbReference>
<dbReference type="InterPro" id="IPR050108">
    <property type="entry name" value="CDK"/>
</dbReference>
<evidence type="ECO:0000313" key="14">
    <source>
        <dbReference type="EMBL" id="RKP20164.1"/>
    </source>
</evidence>
<feature type="domain" description="Protein kinase" evidence="12">
    <location>
        <begin position="31"/>
        <end position="316"/>
    </location>
</feature>
<evidence type="ECO:0000256" key="5">
    <source>
        <dbReference type="ARBA" id="ARBA00022741"/>
    </source>
</evidence>
<keyword evidence="3 10" id="KW-0723">Serine/threonine-protein kinase</keyword>
<comment type="subcellular location">
    <subcellularLocation>
        <location evidence="1">Nucleus</location>
    </subcellularLocation>
</comment>
<dbReference type="PROSITE" id="PS00107">
    <property type="entry name" value="PROTEIN_KINASE_ATP"/>
    <property type="match status" value="1"/>
</dbReference>
<dbReference type="EMBL" id="ML005103">
    <property type="protein sequence ID" value="RKP20164.1"/>
    <property type="molecule type" value="Genomic_DNA"/>
</dbReference>
<feature type="compositionally biased region" description="Polar residues" evidence="11">
    <location>
        <begin position="1"/>
        <end position="11"/>
    </location>
</feature>
<dbReference type="Pfam" id="PF00069">
    <property type="entry name" value="Pkinase"/>
    <property type="match status" value="1"/>
</dbReference>
<evidence type="ECO:0000256" key="3">
    <source>
        <dbReference type="ARBA" id="ARBA00022527"/>
    </source>
</evidence>
<evidence type="ECO:0000256" key="6">
    <source>
        <dbReference type="ARBA" id="ARBA00022777"/>
    </source>
</evidence>
<feature type="region of interest" description="Disordered" evidence="11">
    <location>
        <begin position="319"/>
        <end position="347"/>
    </location>
</feature>
<dbReference type="GO" id="GO:0008353">
    <property type="term" value="F:RNA polymerase II CTD heptapeptide repeat kinase activity"/>
    <property type="evidence" value="ECO:0007669"/>
    <property type="project" value="TreeGrafter"/>
</dbReference>
<evidence type="ECO:0000256" key="8">
    <source>
        <dbReference type="ARBA" id="ARBA00023242"/>
    </source>
</evidence>
<reference evidence="14" key="3">
    <citation type="submission" date="2018-08" db="EMBL/GenBank/DDBJ databases">
        <title>Leveraging single-cell genomics to expand the Fungal Tree of Life.</title>
        <authorList>
            <consortium name="DOE Joint Genome Institute"/>
            <person name="Ahrendt S.R."/>
            <person name="Quandt C.A."/>
            <person name="Ciobanu D."/>
            <person name="Clum A."/>
            <person name="Salamov A."/>
            <person name="Andreopoulos B."/>
            <person name="Cheng J.-F."/>
            <person name="Woyke T."/>
            <person name="Pelin A."/>
            <person name="Henrissat B."/>
            <person name="Reynolds N."/>
            <person name="Benny G.L."/>
            <person name="Smith M.E."/>
            <person name="James T.Y."/>
            <person name="Grigoriev I.V."/>
        </authorList>
    </citation>
    <scope>NUCLEOTIDE SEQUENCE</scope>
    <source>
        <strain evidence="14">CSF55</strain>
    </source>
</reference>
<keyword evidence="4" id="KW-0808">Transferase</keyword>
<feature type="region of interest" description="Disordered" evidence="11">
    <location>
        <begin position="1"/>
        <end position="26"/>
    </location>
</feature>
<evidence type="ECO:0000256" key="10">
    <source>
        <dbReference type="RuleBase" id="RU000304"/>
    </source>
</evidence>
<keyword evidence="6 13" id="KW-0418">Kinase</keyword>
<name>A0A075ARW1_ROZAC</name>
<dbReference type="AlphaFoldDB" id="A0A075ARW1"/>
<dbReference type="SUPFAM" id="SSF56112">
    <property type="entry name" value="Protein kinase-like (PK-like)"/>
    <property type="match status" value="1"/>
</dbReference>
<keyword evidence="5 9" id="KW-0547">Nucleotide-binding</keyword>
<dbReference type="GO" id="GO:0032968">
    <property type="term" value="P:positive regulation of transcription elongation by RNA polymerase II"/>
    <property type="evidence" value="ECO:0007669"/>
    <property type="project" value="TreeGrafter"/>
</dbReference>
<evidence type="ECO:0000313" key="16">
    <source>
        <dbReference type="Proteomes" id="UP000281549"/>
    </source>
</evidence>
<dbReference type="Proteomes" id="UP000030755">
    <property type="component" value="Unassembled WGS sequence"/>
</dbReference>
<feature type="compositionally biased region" description="Basic and acidic residues" evidence="11">
    <location>
        <begin position="12"/>
        <end position="22"/>
    </location>
</feature>
<dbReference type="InterPro" id="IPR017441">
    <property type="entry name" value="Protein_kinase_ATP_BS"/>
</dbReference>
<dbReference type="Gene3D" id="3.30.200.20">
    <property type="entry name" value="Phosphorylase Kinase, domain 1"/>
    <property type="match status" value="1"/>
</dbReference>
<dbReference type="CDD" id="cd07840">
    <property type="entry name" value="STKc_CDK9_like"/>
    <property type="match status" value="1"/>
</dbReference>
<keyword evidence="8" id="KW-0539">Nucleus</keyword>
<reference evidence="13 15" key="1">
    <citation type="journal article" date="2013" name="Curr. Biol.">
        <title>Shared signatures of parasitism and phylogenomics unite Cryptomycota and microsporidia.</title>
        <authorList>
            <person name="James T.Y."/>
            <person name="Pelin A."/>
            <person name="Bonen L."/>
            <person name="Ahrendt S."/>
            <person name="Sain D."/>
            <person name="Corradi N."/>
            <person name="Stajich J.E."/>
        </authorList>
    </citation>
    <scope>NUCLEOTIDE SEQUENCE [LARGE SCALE GENOMIC DNA]</scope>
    <source>
        <strain evidence="13 15">CSF55</strain>
        <strain evidence="13 15">CSF55</strain>
    </source>
</reference>
<sequence>MNHQPYDNNYNRNKDDHKRSDQNNDQFIGPYKVITSVGEGTFGIVYKAVEPKQNILVAVKKIRKDMEKDGISVTTAREIKHLQSVRHVNVIRLLDVFIEKEGLSMVFDYMDYDLTGLILHPNFKLEESHIKSFLQQMLRGLHALHERSICHRDIKGSNVLIDKTGRLKLADFGLSRFLSTWKNKKVYTNRVITLWYRSPELLLGGTSYGSEVDIWSTGCILLEMFEGKNLFSANDEITQLDSIYELFGSEELNKWPEAKNLPWYNMLSPREVRPSTFETRFAGILNESAFDLASKLLCFNPNKRISAFDALSHPYFSQEPSPRAPDLSSLDDFHEIDAKKHRNKDHN</sequence>
<dbReference type="InterPro" id="IPR000719">
    <property type="entry name" value="Prot_kinase_dom"/>
</dbReference>
<dbReference type="HOGENOM" id="CLU_000288_181_1_1"/>
<dbReference type="InterPro" id="IPR008271">
    <property type="entry name" value="Ser/Thr_kinase_AS"/>
</dbReference>
<dbReference type="GO" id="GO:0005524">
    <property type="term" value="F:ATP binding"/>
    <property type="evidence" value="ECO:0007669"/>
    <property type="project" value="UniProtKB-UniRule"/>
</dbReference>
<dbReference type="GO" id="GO:0030332">
    <property type="term" value="F:cyclin binding"/>
    <property type="evidence" value="ECO:0007669"/>
    <property type="project" value="TreeGrafter"/>
</dbReference>
<dbReference type="OMA" id="FPHCDES"/>
<dbReference type="PROSITE" id="PS00108">
    <property type="entry name" value="PROTEIN_KINASE_ST"/>
    <property type="match status" value="1"/>
</dbReference>
<reference evidence="16" key="2">
    <citation type="journal article" date="2018" name="Nat. Microbiol.">
        <title>Leveraging single-cell genomics to expand the fungal tree of life.</title>
        <authorList>
            <person name="Ahrendt S.R."/>
            <person name="Quandt C.A."/>
            <person name="Ciobanu D."/>
            <person name="Clum A."/>
            <person name="Salamov A."/>
            <person name="Andreopoulos B."/>
            <person name="Cheng J.F."/>
            <person name="Woyke T."/>
            <person name="Pelin A."/>
            <person name="Henrissat B."/>
            <person name="Reynolds N.K."/>
            <person name="Benny G.L."/>
            <person name="Smith M.E."/>
            <person name="James T.Y."/>
            <person name="Grigoriev I.V."/>
        </authorList>
    </citation>
    <scope>NUCLEOTIDE SEQUENCE [LARGE SCALE GENOMIC DNA]</scope>
    <source>
        <strain evidence="16">CSF55</strain>
    </source>
</reference>
<gene>
    <name evidence="13" type="ORF">O9G_002833</name>
    <name evidence="14" type="ORF">ROZALSC1DRAFT_28327</name>
</gene>
<organism evidence="13 15">
    <name type="scientific">Rozella allomycis (strain CSF55)</name>
    <dbReference type="NCBI Taxonomy" id="988480"/>
    <lineage>
        <taxon>Eukaryota</taxon>
        <taxon>Fungi</taxon>
        <taxon>Fungi incertae sedis</taxon>
        <taxon>Cryptomycota</taxon>
        <taxon>Cryptomycota incertae sedis</taxon>
        <taxon>Rozella</taxon>
    </lineage>
</organism>
<dbReference type="FunFam" id="1.10.510.10:FF:000624">
    <property type="entry name" value="Mitogen-activated protein kinase"/>
    <property type="match status" value="1"/>
</dbReference>
<dbReference type="PROSITE" id="PS50011">
    <property type="entry name" value="PROTEIN_KINASE_DOM"/>
    <property type="match status" value="1"/>
</dbReference>
<evidence type="ECO:0000313" key="13">
    <source>
        <dbReference type="EMBL" id="EPZ32915.1"/>
    </source>
</evidence>
<evidence type="ECO:0000256" key="7">
    <source>
        <dbReference type="ARBA" id="ARBA00022840"/>
    </source>
</evidence>
<dbReference type="GO" id="GO:0008024">
    <property type="term" value="C:cyclin/CDK positive transcription elongation factor complex"/>
    <property type="evidence" value="ECO:0007669"/>
    <property type="project" value="TreeGrafter"/>
</dbReference>
<dbReference type="PANTHER" id="PTHR24056:SF546">
    <property type="entry name" value="CYCLIN-DEPENDENT KINASE 12"/>
    <property type="match status" value="1"/>
</dbReference>
<keyword evidence="7 9" id="KW-0067">ATP-binding</keyword>
<evidence type="ECO:0000256" key="4">
    <source>
        <dbReference type="ARBA" id="ARBA00022679"/>
    </source>
</evidence>
<evidence type="ECO:0000256" key="9">
    <source>
        <dbReference type="PROSITE-ProRule" id="PRU10141"/>
    </source>
</evidence>
<dbReference type="EMBL" id="KE561096">
    <property type="protein sequence ID" value="EPZ32915.1"/>
    <property type="molecule type" value="Genomic_DNA"/>
</dbReference>
<comment type="similarity">
    <text evidence="2">Belongs to the protein kinase superfamily. CMGC Ser/Thr protein kinase family. CDC2/CDKX subfamily.</text>
</comment>
<proteinExistence type="inferred from homology"/>
<dbReference type="PANTHER" id="PTHR24056">
    <property type="entry name" value="CELL DIVISION PROTEIN KINASE"/>
    <property type="match status" value="1"/>
</dbReference>
<evidence type="ECO:0000259" key="12">
    <source>
        <dbReference type="PROSITE" id="PS50011"/>
    </source>
</evidence>
<dbReference type="Gene3D" id="1.10.510.10">
    <property type="entry name" value="Transferase(Phosphotransferase) domain 1"/>
    <property type="match status" value="1"/>
</dbReference>
<accession>A0A075ARW1</accession>
<feature type="binding site" evidence="9">
    <location>
        <position position="61"/>
    </location>
    <ligand>
        <name>ATP</name>
        <dbReference type="ChEBI" id="CHEBI:30616"/>
    </ligand>
</feature>
<dbReference type="OrthoDB" id="204883at2759"/>
<dbReference type="SMART" id="SM00220">
    <property type="entry name" value="S_TKc"/>
    <property type="match status" value="1"/>
</dbReference>
<keyword evidence="15" id="KW-1185">Reference proteome</keyword>